<accession>A0A2G8REW3</accession>
<dbReference type="EMBL" id="AWWI01000066">
    <property type="protein sequence ID" value="PIL20107.1"/>
    <property type="molecule type" value="Genomic_DNA"/>
</dbReference>
<name>A0A2G8REW3_9RHOB</name>
<comment type="caution">
    <text evidence="1">The sequence shown here is derived from an EMBL/GenBank/DDBJ whole genome shotgun (WGS) entry which is preliminary data.</text>
</comment>
<organism evidence="1 2">
    <name type="scientific">Puniceibacterium antarcticum</name>
    <dbReference type="NCBI Taxonomy" id="1206336"/>
    <lineage>
        <taxon>Bacteria</taxon>
        <taxon>Pseudomonadati</taxon>
        <taxon>Pseudomonadota</taxon>
        <taxon>Alphaproteobacteria</taxon>
        <taxon>Rhodobacterales</taxon>
        <taxon>Paracoccaceae</taxon>
        <taxon>Puniceibacterium</taxon>
    </lineage>
</organism>
<dbReference type="SUPFAM" id="SSF53850">
    <property type="entry name" value="Periplasmic binding protein-like II"/>
    <property type="match status" value="1"/>
</dbReference>
<gene>
    <name evidence="1" type="ORF">P775_10590</name>
</gene>
<keyword evidence="2" id="KW-1185">Reference proteome</keyword>
<sequence length="96" mass="10454">MAQTFRKVPDVLACIAGLVSGAYDTSVKIPPDQIATVERYDDLKVERIVLDNSHMLVFHPDGPLEDKRAHQALALVIDGAMLGKALWADLNDTPNG</sequence>
<evidence type="ECO:0008006" key="3">
    <source>
        <dbReference type="Google" id="ProtNLM"/>
    </source>
</evidence>
<dbReference type="Gene3D" id="3.10.105.10">
    <property type="entry name" value="Dipeptide-binding Protein, Domain 3"/>
    <property type="match status" value="1"/>
</dbReference>
<protein>
    <recommendedName>
        <fullName evidence="3">Solute-binding protein family 5 domain-containing protein</fullName>
    </recommendedName>
</protein>
<proteinExistence type="predicted"/>
<evidence type="ECO:0000313" key="2">
    <source>
        <dbReference type="Proteomes" id="UP000231259"/>
    </source>
</evidence>
<dbReference type="AlphaFoldDB" id="A0A2G8REW3"/>
<reference evidence="1 2" key="1">
    <citation type="submission" date="2013-09" db="EMBL/GenBank/DDBJ databases">
        <title>Genome sequencing of Phaeobacter antarcticus sp. nov. SM1211.</title>
        <authorList>
            <person name="Zhang X.-Y."/>
            <person name="Liu C."/>
            <person name="Chen X.-L."/>
            <person name="Xie B.-B."/>
            <person name="Qin Q.-L."/>
            <person name="Rong J.-C."/>
            <person name="Zhang Y.-Z."/>
        </authorList>
    </citation>
    <scope>NUCLEOTIDE SEQUENCE [LARGE SCALE GENOMIC DNA]</scope>
    <source>
        <strain evidence="1 2">SM1211</strain>
    </source>
</reference>
<evidence type="ECO:0000313" key="1">
    <source>
        <dbReference type="EMBL" id="PIL20107.1"/>
    </source>
</evidence>
<dbReference type="Proteomes" id="UP000231259">
    <property type="component" value="Unassembled WGS sequence"/>
</dbReference>
<dbReference type="Gene3D" id="3.40.190.10">
    <property type="entry name" value="Periplasmic binding protein-like II"/>
    <property type="match status" value="1"/>
</dbReference>